<keyword evidence="1" id="KW-0805">Transcription regulation</keyword>
<dbReference type="Gene3D" id="1.10.357.10">
    <property type="entry name" value="Tetracycline Repressor, domain 2"/>
    <property type="match status" value="1"/>
</dbReference>
<dbReference type="Proteomes" id="UP000466607">
    <property type="component" value="Chromosome"/>
</dbReference>
<evidence type="ECO:0000313" key="6">
    <source>
        <dbReference type="EMBL" id="BBY16648.1"/>
    </source>
</evidence>
<dbReference type="PANTHER" id="PTHR30055">
    <property type="entry name" value="HTH-TYPE TRANSCRIPTIONAL REGULATOR RUTR"/>
    <property type="match status" value="1"/>
</dbReference>
<dbReference type="GO" id="GO:0000976">
    <property type="term" value="F:transcription cis-regulatory region binding"/>
    <property type="evidence" value="ECO:0007669"/>
    <property type="project" value="TreeGrafter"/>
</dbReference>
<reference evidence="6 7" key="1">
    <citation type="journal article" date="2019" name="Emerg. Microbes Infect.">
        <title>Comprehensive subspecies identification of 175 nontuberculous mycobacteria species based on 7547 genomic profiles.</title>
        <authorList>
            <person name="Matsumoto Y."/>
            <person name="Kinjo T."/>
            <person name="Motooka D."/>
            <person name="Nabeya D."/>
            <person name="Jung N."/>
            <person name="Uechi K."/>
            <person name="Horii T."/>
            <person name="Iida T."/>
            <person name="Fujita J."/>
            <person name="Nakamura S."/>
        </authorList>
    </citation>
    <scope>NUCLEOTIDE SEQUENCE [LARGE SCALE GENOMIC DNA]</scope>
    <source>
        <strain evidence="6 7">JCM 17423</strain>
    </source>
</reference>
<keyword evidence="2 4" id="KW-0238">DNA-binding</keyword>
<sequence>MRRYRLYDLWNTPSLEALDVNEPLTARRDAAEFDDSSTQHRILAATAEVLARSGQTKLSLSEVALQAGVSRPTLYRWFASKQELLDAFGRYERMMFDQGISKATQGLRGTEKLDAALRFIVSYQQSYSGVRLVDIEPEVVIAQLSRIIPLMRARLEKLLSGPNAAVKAATAIRVAVCHYIVRSDDGDEFLAQLRHAVGIRNQD</sequence>
<proteinExistence type="predicted"/>
<keyword evidence="3" id="KW-0804">Transcription</keyword>
<dbReference type="InterPro" id="IPR009057">
    <property type="entry name" value="Homeodomain-like_sf"/>
</dbReference>
<feature type="domain" description="HTH tetR-type" evidence="5">
    <location>
        <begin position="36"/>
        <end position="96"/>
    </location>
</feature>
<evidence type="ECO:0000256" key="1">
    <source>
        <dbReference type="ARBA" id="ARBA00023015"/>
    </source>
</evidence>
<evidence type="ECO:0000256" key="3">
    <source>
        <dbReference type="ARBA" id="ARBA00023163"/>
    </source>
</evidence>
<dbReference type="InterPro" id="IPR050109">
    <property type="entry name" value="HTH-type_TetR-like_transc_reg"/>
</dbReference>
<protein>
    <submittedName>
        <fullName evidence="6">TetR family transcriptional regulator</fullName>
    </submittedName>
</protein>
<accession>A0AAD1MU29</accession>
<keyword evidence="7" id="KW-1185">Reference proteome</keyword>
<organism evidence="6 7">
    <name type="scientific">Mycolicibacterium litorale</name>
    <dbReference type="NCBI Taxonomy" id="758802"/>
    <lineage>
        <taxon>Bacteria</taxon>
        <taxon>Bacillati</taxon>
        <taxon>Actinomycetota</taxon>
        <taxon>Actinomycetes</taxon>
        <taxon>Mycobacteriales</taxon>
        <taxon>Mycobacteriaceae</taxon>
        <taxon>Mycolicibacterium</taxon>
    </lineage>
</organism>
<dbReference type="PRINTS" id="PR00455">
    <property type="entry name" value="HTHTETR"/>
</dbReference>
<evidence type="ECO:0000259" key="5">
    <source>
        <dbReference type="PROSITE" id="PS50977"/>
    </source>
</evidence>
<evidence type="ECO:0000256" key="4">
    <source>
        <dbReference type="PROSITE-ProRule" id="PRU00335"/>
    </source>
</evidence>
<evidence type="ECO:0000256" key="2">
    <source>
        <dbReference type="ARBA" id="ARBA00023125"/>
    </source>
</evidence>
<dbReference type="InterPro" id="IPR001647">
    <property type="entry name" value="HTH_TetR"/>
</dbReference>
<dbReference type="SUPFAM" id="SSF46689">
    <property type="entry name" value="Homeodomain-like"/>
    <property type="match status" value="1"/>
</dbReference>
<dbReference type="GO" id="GO:0003700">
    <property type="term" value="F:DNA-binding transcription factor activity"/>
    <property type="evidence" value="ECO:0007669"/>
    <property type="project" value="TreeGrafter"/>
</dbReference>
<gene>
    <name evidence="6" type="ORF">MLIT_22400</name>
</gene>
<feature type="DNA-binding region" description="H-T-H motif" evidence="4">
    <location>
        <begin position="59"/>
        <end position="78"/>
    </location>
</feature>
<dbReference type="AlphaFoldDB" id="A0AAD1MU29"/>
<dbReference type="PROSITE" id="PS50977">
    <property type="entry name" value="HTH_TETR_2"/>
    <property type="match status" value="1"/>
</dbReference>
<dbReference type="EMBL" id="AP022586">
    <property type="protein sequence ID" value="BBY16648.1"/>
    <property type="molecule type" value="Genomic_DNA"/>
</dbReference>
<name>A0AAD1MU29_9MYCO</name>
<dbReference type="Pfam" id="PF00440">
    <property type="entry name" value="TetR_N"/>
    <property type="match status" value="1"/>
</dbReference>
<evidence type="ECO:0000313" key="7">
    <source>
        <dbReference type="Proteomes" id="UP000466607"/>
    </source>
</evidence>
<dbReference type="PANTHER" id="PTHR30055:SF234">
    <property type="entry name" value="HTH-TYPE TRANSCRIPTIONAL REGULATOR BETI"/>
    <property type="match status" value="1"/>
</dbReference>